<dbReference type="PANTHER" id="PTHR43471">
    <property type="entry name" value="ABC TRANSPORTER PERMEASE"/>
    <property type="match status" value="1"/>
</dbReference>
<dbReference type="Proteomes" id="UP000481327">
    <property type="component" value="Unassembled WGS sequence"/>
</dbReference>
<gene>
    <name evidence="2" type="ORF">F3168_15895</name>
</gene>
<accession>A0A7C9GQU6</accession>
<comment type="caution">
    <text evidence="2">The sequence shown here is derived from an EMBL/GenBank/DDBJ whole genome shotgun (WGS) entry which is preliminary data.</text>
</comment>
<evidence type="ECO:0000313" key="3">
    <source>
        <dbReference type="Proteomes" id="UP000481327"/>
    </source>
</evidence>
<feature type="transmembrane region" description="Helical" evidence="1">
    <location>
        <begin position="234"/>
        <end position="255"/>
    </location>
</feature>
<organism evidence="2 3">
    <name type="scientific">Sandarakinorhabdus fusca</name>
    <dbReference type="NCBI Taxonomy" id="1439888"/>
    <lineage>
        <taxon>Bacteria</taxon>
        <taxon>Pseudomonadati</taxon>
        <taxon>Pseudomonadota</taxon>
        <taxon>Alphaproteobacteria</taxon>
        <taxon>Sphingomonadales</taxon>
        <taxon>Sphingosinicellaceae</taxon>
        <taxon>Sandarakinorhabdus</taxon>
    </lineage>
</organism>
<dbReference type="RefSeq" id="WP_152579205.1">
    <property type="nucleotide sequence ID" value="NZ_JAATJI010000001.1"/>
</dbReference>
<keyword evidence="1" id="KW-0812">Transmembrane</keyword>
<dbReference type="OrthoDB" id="6016419at2"/>
<keyword evidence="1" id="KW-0472">Membrane</keyword>
<feature type="transmembrane region" description="Helical" evidence="1">
    <location>
        <begin position="205"/>
        <end position="227"/>
    </location>
</feature>
<reference evidence="2 3" key="1">
    <citation type="submission" date="2019-09" db="EMBL/GenBank/DDBJ databases">
        <title>Polymorphobacter sp. isolated from a lake in China.</title>
        <authorList>
            <person name="Liu Z."/>
        </authorList>
    </citation>
    <scope>NUCLEOTIDE SEQUENCE [LARGE SCALE GENOMIC DNA]</scope>
    <source>
        <strain evidence="2 3">D40P</strain>
    </source>
</reference>
<protein>
    <submittedName>
        <fullName evidence="2">DUF3526 domain-containing protein</fullName>
    </submittedName>
</protein>
<keyword evidence="1" id="KW-1133">Transmembrane helix</keyword>
<dbReference type="PANTHER" id="PTHR43471:SF1">
    <property type="entry name" value="ABC TRANSPORTER PERMEASE PROTEIN NOSY-RELATED"/>
    <property type="match status" value="1"/>
</dbReference>
<name>A0A7C9GQU6_9SPHN</name>
<feature type="transmembrane region" description="Helical" evidence="1">
    <location>
        <begin position="129"/>
        <end position="149"/>
    </location>
</feature>
<feature type="transmembrane region" description="Helical" evidence="1">
    <location>
        <begin position="176"/>
        <end position="199"/>
    </location>
</feature>
<dbReference type="AlphaFoldDB" id="A0A7C9GQU6"/>
<dbReference type="InterPro" id="IPR021913">
    <property type="entry name" value="DUF3526"/>
</dbReference>
<sequence length="417" mass="44745">MTDLKREAWLLGRSRAALAALLLLFLCAAAGVGLGLATVARDTAAIDRMLAGQRTEDAALAGFVRDAGYGAYYGFQPTWDAPSDLAFAALGSRDIAPALLRVRALALEGQIYENEAANPELALPGRFDLAFVVVYLAPLVLIALLHDLWSGEREAGRLHALEATPSARRRIWAPRVAVRVGGVLVALLLPFAIGAAVAGTDPQRALAFAGLIALVCLFWTAVALLVARRGRTSAVNAASLAAIWFALTLVAPAAANLAINAAVAMPDGAALARENREDVHAGWDRPREATMQQFLALYPQHAAGSALPPTFHWKWYFAFQHLGDLHVAETSDAYRSGIARRAELARTTGWLLPPAGLAQAMAALAGTDVAAQLAYQQRIRAYHTRLREFYYDYLFSEKPFGAADLARVPHFDPAGSM</sequence>
<proteinExistence type="predicted"/>
<evidence type="ECO:0000256" key="1">
    <source>
        <dbReference type="SAM" id="Phobius"/>
    </source>
</evidence>
<dbReference type="Pfam" id="PF12040">
    <property type="entry name" value="DUF3526"/>
    <property type="match status" value="1"/>
</dbReference>
<evidence type="ECO:0000313" key="2">
    <source>
        <dbReference type="EMBL" id="MQT18732.1"/>
    </source>
</evidence>
<dbReference type="EMBL" id="WIOL01000010">
    <property type="protein sequence ID" value="MQT18732.1"/>
    <property type="molecule type" value="Genomic_DNA"/>
</dbReference>
<keyword evidence="3" id="KW-1185">Reference proteome</keyword>